<accession>E0I9S6</accession>
<dbReference type="eggNOG" id="COG2102">
    <property type="taxonomic scope" value="Bacteria"/>
</dbReference>
<dbReference type="Gene3D" id="3.40.50.620">
    <property type="entry name" value="HUPs"/>
    <property type="match status" value="1"/>
</dbReference>
<organism evidence="2 3">
    <name type="scientific">Paenibacillus curdlanolyticus YK9</name>
    <dbReference type="NCBI Taxonomy" id="717606"/>
    <lineage>
        <taxon>Bacteria</taxon>
        <taxon>Bacillati</taxon>
        <taxon>Bacillota</taxon>
        <taxon>Bacilli</taxon>
        <taxon>Bacillales</taxon>
        <taxon>Paenibacillaceae</taxon>
        <taxon>Paenibacillus</taxon>
    </lineage>
</organism>
<reference evidence="2 3" key="1">
    <citation type="submission" date="2010-07" db="EMBL/GenBank/DDBJ databases">
        <title>The draft genome of Paenibacillus curdlanolyticus YK9.</title>
        <authorList>
            <consortium name="US DOE Joint Genome Institute (JGI-PGF)"/>
            <person name="Lucas S."/>
            <person name="Copeland A."/>
            <person name="Lapidus A."/>
            <person name="Cheng J.-F."/>
            <person name="Bruce D."/>
            <person name="Goodwin L."/>
            <person name="Pitluck S."/>
            <person name="Land M.L."/>
            <person name="Hauser L."/>
            <person name="Chang Y.-J."/>
            <person name="Jeffries C."/>
            <person name="Anderson I.J."/>
            <person name="Johnson E."/>
            <person name="Loganathan U."/>
            <person name="Mulhopadhyay B."/>
            <person name="Kyrpides N."/>
            <person name="Woyke T.J."/>
        </authorList>
    </citation>
    <scope>NUCLEOTIDE SEQUENCE [LARGE SCALE GENOMIC DNA]</scope>
    <source>
        <strain evidence="2 3">YK9</strain>
    </source>
</reference>
<sequence>MKRQKKNKGDATVIETNNWRTGANGRKFIASFSGGKDSTLALYQAMKAGDALGLIVMLEEEGKRSRSHGMPPEVIQAQAESIGLPVFTAAASWADYEAEFIRLLTEAKQQGAEVLVTGDLDMPEQGCWQDKIARGVGLELGMPLWEMDHREVVTTFIDLGFVATLVTVNLSLGMREDDLGRTLTHEYIKELEARGIDPCGEGGEFHTTVLDGPLFKRPISVRQLDIVRHEEYAFLPLELIK</sequence>
<dbReference type="STRING" id="717606.PaecuDRAFT_2413"/>
<dbReference type="InterPro" id="IPR002761">
    <property type="entry name" value="Diphthami_syn_dom"/>
</dbReference>
<evidence type="ECO:0000313" key="3">
    <source>
        <dbReference type="Proteomes" id="UP000005387"/>
    </source>
</evidence>
<dbReference type="GO" id="GO:0017183">
    <property type="term" value="P:protein histidyl modification to diphthamide"/>
    <property type="evidence" value="ECO:0007669"/>
    <property type="project" value="TreeGrafter"/>
</dbReference>
<dbReference type="SUPFAM" id="SSF52402">
    <property type="entry name" value="Adenine nucleotide alpha hydrolases-like"/>
    <property type="match status" value="1"/>
</dbReference>
<evidence type="ECO:0000313" key="2">
    <source>
        <dbReference type="EMBL" id="EFM11160.1"/>
    </source>
</evidence>
<dbReference type="InterPro" id="IPR030662">
    <property type="entry name" value="DPH6/MJ0570"/>
</dbReference>
<evidence type="ECO:0000259" key="1">
    <source>
        <dbReference type="Pfam" id="PF01902"/>
    </source>
</evidence>
<proteinExistence type="predicted"/>
<dbReference type="EMBL" id="AEDD01000005">
    <property type="protein sequence ID" value="EFM11160.1"/>
    <property type="molecule type" value="Genomic_DNA"/>
</dbReference>
<name>E0I9S6_9BACL</name>
<protein>
    <submittedName>
        <fullName evidence="2">ATP binding protein</fullName>
    </submittedName>
</protein>
<dbReference type="AlphaFoldDB" id="E0I9S6"/>
<dbReference type="GO" id="GO:0017178">
    <property type="term" value="F:diphthine-ammonia ligase activity"/>
    <property type="evidence" value="ECO:0007669"/>
    <property type="project" value="TreeGrafter"/>
</dbReference>
<gene>
    <name evidence="2" type="ORF">PaecuDRAFT_2413</name>
</gene>
<keyword evidence="3" id="KW-1185">Reference proteome</keyword>
<dbReference type="PANTHER" id="PTHR12196">
    <property type="entry name" value="DOMAIN OF UNKNOWN FUNCTION 71 DUF71 -CONTAINING PROTEIN"/>
    <property type="match status" value="1"/>
</dbReference>
<dbReference type="Pfam" id="PF01902">
    <property type="entry name" value="Diphthami_syn_2"/>
    <property type="match status" value="1"/>
</dbReference>
<dbReference type="CDD" id="cd01994">
    <property type="entry name" value="AANH_PF0828-like"/>
    <property type="match status" value="1"/>
</dbReference>
<dbReference type="InterPro" id="IPR014729">
    <property type="entry name" value="Rossmann-like_a/b/a_fold"/>
</dbReference>
<dbReference type="Proteomes" id="UP000005387">
    <property type="component" value="Unassembled WGS sequence"/>
</dbReference>
<dbReference type="Gene3D" id="3.90.1490.10">
    <property type="entry name" value="putative n-type atp pyrophosphatase, domain 2"/>
    <property type="match status" value="1"/>
</dbReference>
<dbReference type="PANTHER" id="PTHR12196:SF2">
    <property type="entry name" value="DIPHTHINE--AMMONIA LIGASE"/>
    <property type="match status" value="1"/>
</dbReference>
<feature type="domain" description="Diphthamide synthase" evidence="1">
    <location>
        <begin position="27"/>
        <end position="239"/>
    </location>
</feature>
<dbReference type="RefSeq" id="WP_006038407.1">
    <property type="nucleotide sequence ID" value="NZ_AEDD01000005.1"/>
</dbReference>
<dbReference type="NCBIfam" id="TIGR00290">
    <property type="entry name" value="MJ0570_dom"/>
    <property type="match status" value="1"/>
</dbReference>